<organism evidence="3 4">
    <name type="scientific">Crotalus adamanteus</name>
    <name type="common">Eastern diamondback rattlesnake</name>
    <dbReference type="NCBI Taxonomy" id="8729"/>
    <lineage>
        <taxon>Eukaryota</taxon>
        <taxon>Metazoa</taxon>
        <taxon>Chordata</taxon>
        <taxon>Craniata</taxon>
        <taxon>Vertebrata</taxon>
        <taxon>Euteleostomi</taxon>
        <taxon>Lepidosauria</taxon>
        <taxon>Squamata</taxon>
        <taxon>Bifurcata</taxon>
        <taxon>Unidentata</taxon>
        <taxon>Episquamata</taxon>
        <taxon>Toxicofera</taxon>
        <taxon>Serpentes</taxon>
        <taxon>Colubroidea</taxon>
        <taxon>Viperidae</taxon>
        <taxon>Crotalinae</taxon>
        <taxon>Crotalus</taxon>
    </lineage>
</organism>
<keyword evidence="2" id="KW-0732">Signal</keyword>
<reference evidence="3 4" key="1">
    <citation type="journal article" date="2024" name="Proc. Natl. Acad. Sci. U.S.A.">
        <title>The genetic regulatory architecture and epigenomic basis for age-related changes in rattlesnake venom.</title>
        <authorList>
            <person name="Hogan M.P."/>
            <person name="Holding M.L."/>
            <person name="Nystrom G.S."/>
            <person name="Colston T.J."/>
            <person name="Bartlett D.A."/>
            <person name="Mason A.J."/>
            <person name="Ellsworth S.A."/>
            <person name="Rautsaw R.M."/>
            <person name="Lawrence K.C."/>
            <person name="Strickland J.L."/>
            <person name="He B."/>
            <person name="Fraser P."/>
            <person name="Margres M.J."/>
            <person name="Gilbert D.M."/>
            <person name="Gibbs H.L."/>
            <person name="Parkinson C.L."/>
            <person name="Rokyta D.R."/>
        </authorList>
    </citation>
    <scope>NUCLEOTIDE SEQUENCE [LARGE SCALE GENOMIC DNA]</scope>
    <source>
        <strain evidence="3">DRR0105</strain>
    </source>
</reference>
<evidence type="ECO:0000256" key="1">
    <source>
        <dbReference type="SAM" id="Phobius"/>
    </source>
</evidence>
<comment type="caution">
    <text evidence="3">The sequence shown here is derived from an EMBL/GenBank/DDBJ whole genome shotgun (WGS) entry which is preliminary data.</text>
</comment>
<name>A0AAW1BJD0_CROAD</name>
<keyword evidence="1" id="KW-1133">Transmembrane helix</keyword>
<feature type="signal peptide" evidence="2">
    <location>
        <begin position="1"/>
        <end position="15"/>
    </location>
</feature>
<gene>
    <name evidence="3" type="ORF">NXF25_010616</name>
</gene>
<protein>
    <submittedName>
        <fullName evidence="3">2-acylglycerol O-acyltransferase 2-B-like</fullName>
    </submittedName>
</protein>
<keyword evidence="1" id="KW-0472">Membrane</keyword>
<dbReference type="Proteomes" id="UP001474421">
    <property type="component" value="Unassembled WGS sequence"/>
</dbReference>
<dbReference type="AlphaFoldDB" id="A0AAW1BJD0"/>
<evidence type="ECO:0000313" key="3">
    <source>
        <dbReference type="EMBL" id="KAK9402260.1"/>
    </source>
</evidence>
<feature type="chain" id="PRO_5043587060" evidence="2">
    <location>
        <begin position="16"/>
        <end position="222"/>
    </location>
</feature>
<sequence length="222" mass="24804">MATVLQWVFPFLALGEDGMVPVTENLAESQPRGGYCYFLSAGAVCRQDQPEQHLLLCLPVWRHLQMAAILQWVFSFLALAQCCLGLYLVLLLRDGWLLVLGYAAWLYLDWETLSRGGRRSTWAIFQDYFPITLTLVPIFQEAATPPSPLTPPKLHAPLLLHGATVVAAGMHWLVYRFHVSISRPPFLPPCRSLDGSRVFGTLRAEARLEKPWPDGGVLACSS</sequence>
<evidence type="ECO:0000313" key="4">
    <source>
        <dbReference type="Proteomes" id="UP001474421"/>
    </source>
</evidence>
<dbReference type="EMBL" id="JAOTOJ010000004">
    <property type="protein sequence ID" value="KAK9402260.1"/>
    <property type="molecule type" value="Genomic_DNA"/>
</dbReference>
<keyword evidence="1" id="KW-0812">Transmembrane</keyword>
<feature type="transmembrane region" description="Helical" evidence="1">
    <location>
        <begin position="69"/>
        <end position="89"/>
    </location>
</feature>
<proteinExistence type="predicted"/>
<accession>A0AAW1BJD0</accession>
<keyword evidence="4" id="KW-1185">Reference proteome</keyword>
<evidence type="ECO:0000256" key="2">
    <source>
        <dbReference type="SAM" id="SignalP"/>
    </source>
</evidence>